<dbReference type="PANTHER" id="PTHR36807:SF2">
    <property type="entry name" value="PHOSPHOGLYCOLATE PHOSPHATASE"/>
    <property type="match status" value="1"/>
</dbReference>
<dbReference type="Pfam" id="PF12452">
    <property type="entry name" value="DUF3685"/>
    <property type="match status" value="2"/>
</dbReference>
<organism evidence="2 3">
    <name type="scientific">Dillenia turbinata</name>
    <dbReference type="NCBI Taxonomy" id="194707"/>
    <lineage>
        <taxon>Eukaryota</taxon>
        <taxon>Viridiplantae</taxon>
        <taxon>Streptophyta</taxon>
        <taxon>Embryophyta</taxon>
        <taxon>Tracheophyta</taxon>
        <taxon>Spermatophyta</taxon>
        <taxon>Magnoliopsida</taxon>
        <taxon>eudicotyledons</taxon>
        <taxon>Gunneridae</taxon>
        <taxon>Pentapetalae</taxon>
        <taxon>Dilleniales</taxon>
        <taxon>Dilleniaceae</taxon>
        <taxon>Dillenia</taxon>
    </lineage>
</organism>
<reference evidence="2 3" key="1">
    <citation type="submission" date="2023-12" db="EMBL/GenBank/DDBJ databases">
        <title>A high-quality genome assembly for Dillenia turbinata (Dilleniales).</title>
        <authorList>
            <person name="Chanderbali A."/>
        </authorList>
    </citation>
    <scope>NUCLEOTIDE SEQUENCE [LARGE SCALE GENOMIC DNA]</scope>
    <source>
        <strain evidence="2">LSX21</strain>
        <tissue evidence="2">Leaf</tissue>
    </source>
</reference>
<name>A0AAN8W5Z3_9MAGN</name>
<dbReference type="PANTHER" id="PTHR36807">
    <property type="entry name" value="PHOSPHOGLYCOLATE PHOSPHATASE"/>
    <property type="match status" value="1"/>
</dbReference>
<keyword evidence="1" id="KW-0812">Transmembrane</keyword>
<proteinExistence type="predicted"/>
<dbReference type="Proteomes" id="UP001370490">
    <property type="component" value="Unassembled WGS sequence"/>
</dbReference>
<feature type="transmembrane region" description="Helical" evidence="1">
    <location>
        <begin position="489"/>
        <end position="509"/>
    </location>
</feature>
<comment type="caution">
    <text evidence="2">The sequence shown here is derived from an EMBL/GenBank/DDBJ whole genome shotgun (WGS) entry which is preliminary data.</text>
</comment>
<evidence type="ECO:0000313" key="3">
    <source>
        <dbReference type="Proteomes" id="UP001370490"/>
    </source>
</evidence>
<evidence type="ECO:0000256" key="1">
    <source>
        <dbReference type="SAM" id="Phobius"/>
    </source>
</evidence>
<gene>
    <name evidence="2" type="ORF">RJ641_030074</name>
</gene>
<keyword evidence="3" id="KW-1185">Reference proteome</keyword>
<dbReference type="InterPro" id="IPR022552">
    <property type="entry name" value="UPF_Ycf55"/>
</dbReference>
<keyword evidence="1" id="KW-0472">Membrane</keyword>
<dbReference type="AlphaFoldDB" id="A0AAN8W5Z3"/>
<protein>
    <submittedName>
        <fullName evidence="2">Uncharacterized protein</fullName>
    </submittedName>
</protein>
<sequence>MAEFISSLSQINPHFHRSCIKDVAFPSKSFNPIKLPRNYSCGSCKLFLFAARKGGRHFVPQVPVIKVSRCLLESSMSCSCLGSLVDPDGAAAIEWASDVDQVLLLVSMFLTYVAGVVPTRKASSHSQKETSDGSVVFEGSTFSGSFMKNDDQVSSPYAWDAVKRKLRDSLNAVEHVGILGRITEFEQPPLKRSLSLYAIADAPRFRLLWASFQHLEKEVKNIPEGSGTMDRNDWMVIFDGIMQRFSEPVCVAWLEKEISLERSNCYMEPLSSIFKRLNEEKSILKNIKKSGKMDLFADLLYLLRFGSLREGCLYGDSLFIHHGIAILEDMVINLADGISSIYLDLISVDSNVSNEINRLGLNLCTLSTRALQKLRNELALDRWLHQNMEAIAAMYEDRFDLYTLQSEVIEDLSETQAETDSWWKLLTVRKSGKSPRLHYVVIGQISVSTKRTMELRALTGWGYYFSLFLELSDIGMPIIKAVLANVSSAISFFLVSLIGRSLGLIFTGIRQSLRWK</sequence>
<evidence type="ECO:0000313" key="2">
    <source>
        <dbReference type="EMBL" id="KAK6940543.1"/>
    </source>
</evidence>
<accession>A0AAN8W5Z3</accession>
<keyword evidence="1" id="KW-1133">Transmembrane helix</keyword>
<dbReference type="EMBL" id="JBAMMX010000005">
    <property type="protein sequence ID" value="KAK6940543.1"/>
    <property type="molecule type" value="Genomic_DNA"/>
</dbReference>